<keyword evidence="1" id="KW-0732">Signal</keyword>
<feature type="chain" id="PRO_5026086506" evidence="1">
    <location>
        <begin position="26"/>
        <end position="385"/>
    </location>
</feature>
<sequence>MITRRTLLGGLAATGIAAVAAPAWGAREAGPTAASLKLNVVNRTGQYENGSIHLYIVGNQGDRQVRVTPDGTLAPIDLADNGSDGFTDYAIPLAGSGETSLTLPAMSGRIYAALGGKLKLKAVADGNDKPALQYPAGWVSGDPNYEVLHDCMEFTLNDSGMFCNTTMVDMFSVPMSIHLTGAGDKTTGELKEGGREQIFADVAGREGFDRLVLGDKLRVVAPGHGLGSGLFDEGYLASYIDQVWSAYQSADLKVTTNAGTFTGRVSGDQFAFSGPAEVAFKKPSTRDVLFCDGTLAAPNDGTTGPVAAILGAGFNRTTLHNHADQPVTDPARFYQEDVTNHYARAMHEASKDGKAYGFAFDDVSGFASYIEDNAPQQLTLTLTPF</sequence>
<comment type="caution">
    <text evidence="3">The sequence shown here is derived from an EMBL/GenBank/DDBJ whole genome shotgun (WGS) entry which is preliminary data.</text>
</comment>
<dbReference type="CDD" id="cd09216">
    <property type="entry name" value="GH64-LPHase-like"/>
    <property type="match status" value="1"/>
</dbReference>
<proteinExistence type="predicted"/>
<dbReference type="Gene3D" id="3.30.920.50">
    <property type="entry name" value="Beta-1,3-glucanase, C-terminal domain"/>
    <property type="match status" value="1"/>
</dbReference>
<evidence type="ECO:0000259" key="2">
    <source>
        <dbReference type="PROSITE" id="PS52006"/>
    </source>
</evidence>
<dbReference type="RefSeq" id="WP_165240050.1">
    <property type="nucleotide sequence ID" value="NZ_JAAKZV010000108.1"/>
</dbReference>
<dbReference type="GO" id="GO:0016787">
    <property type="term" value="F:hydrolase activity"/>
    <property type="evidence" value="ECO:0007669"/>
    <property type="project" value="UniProtKB-KW"/>
</dbReference>
<dbReference type="InterPro" id="IPR042517">
    <property type="entry name" value="Glyco_hydro_64_N_2"/>
</dbReference>
<dbReference type="InterPro" id="IPR032477">
    <property type="entry name" value="Glyco_hydro_64"/>
</dbReference>
<name>A0A6G4U3K2_9ACTN</name>
<evidence type="ECO:0000313" key="3">
    <source>
        <dbReference type="EMBL" id="NGN66744.1"/>
    </source>
</evidence>
<gene>
    <name evidence="3" type="ORF">G5C51_22920</name>
</gene>
<evidence type="ECO:0000313" key="4">
    <source>
        <dbReference type="Proteomes" id="UP000481583"/>
    </source>
</evidence>
<organism evidence="3 4">
    <name type="scientific">Streptomyces coryli</name>
    <dbReference type="NCBI Taxonomy" id="1128680"/>
    <lineage>
        <taxon>Bacteria</taxon>
        <taxon>Bacillati</taxon>
        <taxon>Actinomycetota</taxon>
        <taxon>Actinomycetes</taxon>
        <taxon>Kitasatosporales</taxon>
        <taxon>Streptomycetaceae</taxon>
        <taxon>Streptomyces</taxon>
    </lineage>
</organism>
<accession>A0A6G4U3K2</accession>
<evidence type="ECO:0000256" key="1">
    <source>
        <dbReference type="SAM" id="SignalP"/>
    </source>
</evidence>
<dbReference type="Proteomes" id="UP000481583">
    <property type="component" value="Unassembled WGS sequence"/>
</dbReference>
<dbReference type="PANTHER" id="PTHR38165">
    <property type="match status" value="1"/>
</dbReference>
<feature type="signal peptide" evidence="1">
    <location>
        <begin position="1"/>
        <end position="25"/>
    </location>
</feature>
<dbReference type="PANTHER" id="PTHR38165:SF1">
    <property type="entry name" value="GLUCANASE B"/>
    <property type="match status" value="1"/>
</dbReference>
<feature type="domain" description="GH64" evidence="2">
    <location>
        <begin position="33"/>
        <end position="384"/>
    </location>
</feature>
<dbReference type="PROSITE" id="PS52006">
    <property type="entry name" value="GH64"/>
    <property type="match status" value="1"/>
</dbReference>
<dbReference type="Gene3D" id="2.60.110.10">
    <property type="entry name" value="Thaumatin"/>
    <property type="match status" value="1"/>
</dbReference>
<dbReference type="InterPro" id="IPR006311">
    <property type="entry name" value="TAT_signal"/>
</dbReference>
<dbReference type="Pfam" id="PF16483">
    <property type="entry name" value="Glyco_hydro_64"/>
    <property type="match status" value="1"/>
</dbReference>
<dbReference type="InterPro" id="IPR037398">
    <property type="entry name" value="Glyco_hydro_64_fam"/>
</dbReference>
<dbReference type="InterPro" id="IPR037176">
    <property type="entry name" value="Osmotin/thaumatin-like_sf"/>
</dbReference>
<dbReference type="PROSITE" id="PS51318">
    <property type="entry name" value="TAT"/>
    <property type="match status" value="1"/>
</dbReference>
<dbReference type="AlphaFoldDB" id="A0A6G4U3K2"/>
<reference evidence="3 4" key="1">
    <citation type="submission" date="2020-02" db="EMBL/GenBank/DDBJ databases">
        <title>Whole-genome analyses of novel actinobacteria.</title>
        <authorList>
            <person name="Sahin N."/>
        </authorList>
    </citation>
    <scope>NUCLEOTIDE SEQUENCE [LARGE SCALE GENOMIC DNA]</scope>
    <source>
        <strain evidence="3 4">A7024</strain>
    </source>
</reference>
<protein>
    <submittedName>
        <fullName evidence="3">Glycosyl hydrolase</fullName>
    </submittedName>
</protein>
<keyword evidence="3" id="KW-0378">Hydrolase</keyword>
<dbReference type="EMBL" id="JAAKZV010000108">
    <property type="protein sequence ID" value="NGN66744.1"/>
    <property type="molecule type" value="Genomic_DNA"/>
</dbReference>
<keyword evidence="4" id="KW-1185">Reference proteome</keyword>